<gene>
    <name evidence="24" type="ORF">DUI87_16276</name>
</gene>
<dbReference type="EC" id="5.3.3.12" evidence="16"/>
<evidence type="ECO:0000256" key="16">
    <source>
        <dbReference type="ARBA" id="ARBA00038932"/>
    </source>
</evidence>
<dbReference type="InterPro" id="IPR008922">
    <property type="entry name" value="Di-copper_centre_dom_sf"/>
</dbReference>
<evidence type="ECO:0000313" key="24">
    <source>
        <dbReference type="EMBL" id="RMC06828.1"/>
    </source>
</evidence>
<evidence type="ECO:0000256" key="7">
    <source>
        <dbReference type="ARBA" id="ARBA00022729"/>
    </source>
</evidence>
<keyword evidence="10" id="KW-0470">Melanin biosynthesis</keyword>
<dbReference type="InterPro" id="IPR005888">
    <property type="entry name" value="dTDP_Gluc_deHydtase"/>
</dbReference>
<evidence type="ECO:0000256" key="5">
    <source>
        <dbReference type="ARBA" id="ARBA00022692"/>
    </source>
</evidence>
<evidence type="ECO:0000256" key="11">
    <source>
        <dbReference type="ARBA" id="ARBA00023136"/>
    </source>
</evidence>
<dbReference type="SUPFAM" id="SSF48056">
    <property type="entry name" value="Di-copper centre-containing domain"/>
    <property type="match status" value="1"/>
</dbReference>
<evidence type="ECO:0000256" key="18">
    <source>
        <dbReference type="ARBA" id="ARBA00041443"/>
    </source>
</evidence>
<dbReference type="FunFam" id="1.10.1280.10:FF:000002">
    <property type="entry name" value="L-dopachrome tautomerase"/>
    <property type="match status" value="1"/>
</dbReference>
<evidence type="ECO:0000256" key="13">
    <source>
        <dbReference type="ARBA" id="ARBA00023235"/>
    </source>
</evidence>
<evidence type="ECO:0000256" key="10">
    <source>
        <dbReference type="ARBA" id="ARBA00023101"/>
    </source>
</evidence>
<dbReference type="OrthoDB" id="6132182at2759"/>
<dbReference type="PROSITE" id="PS00498">
    <property type="entry name" value="TYROSINASE_2"/>
    <property type="match status" value="1"/>
</dbReference>
<keyword evidence="12" id="KW-0325">Glycoprotein</keyword>
<evidence type="ECO:0000259" key="23">
    <source>
        <dbReference type="PROSITE" id="PS00498"/>
    </source>
</evidence>
<dbReference type="Gene3D" id="1.10.1280.10">
    <property type="entry name" value="Di-copper center containing domain from catechol oxidase"/>
    <property type="match status" value="1"/>
</dbReference>
<dbReference type="CDD" id="cd05246">
    <property type="entry name" value="dTDP_GD_SDR_e"/>
    <property type="match status" value="1"/>
</dbReference>
<comment type="similarity">
    <text evidence="3">Belongs to the NAD(P)-dependent epimerase/dehydratase family.</text>
</comment>
<protein>
    <recommendedName>
        <fullName evidence="17">L-dopachrome tautomerase</fullName>
        <ecNumber evidence="16">5.3.3.12</ecNumber>
    </recommendedName>
    <alternativeName>
        <fullName evidence="19">L-dopachrome Delta-isomerase</fullName>
    </alternativeName>
    <alternativeName>
        <fullName evidence="18">Tyrosinase-related protein 2</fullName>
    </alternativeName>
</protein>
<keyword evidence="5 21" id="KW-0812">Transmembrane</keyword>
<evidence type="ECO:0000256" key="21">
    <source>
        <dbReference type="SAM" id="Phobius"/>
    </source>
</evidence>
<organism evidence="24 25">
    <name type="scientific">Hirundo rustica rustica</name>
    <dbReference type="NCBI Taxonomy" id="333673"/>
    <lineage>
        <taxon>Eukaryota</taxon>
        <taxon>Metazoa</taxon>
        <taxon>Chordata</taxon>
        <taxon>Craniata</taxon>
        <taxon>Vertebrata</taxon>
        <taxon>Euteleostomi</taxon>
        <taxon>Archelosauria</taxon>
        <taxon>Archosauria</taxon>
        <taxon>Dinosauria</taxon>
        <taxon>Saurischia</taxon>
        <taxon>Theropoda</taxon>
        <taxon>Coelurosauria</taxon>
        <taxon>Aves</taxon>
        <taxon>Neognathae</taxon>
        <taxon>Neoaves</taxon>
        <taxon>Telluraves</taxon>
        <taxon>Australaves</taxon>
        <taxon>Passeriformes</taxon>
        <taxon>Sylvioidea</taxon>
        <taxon>Hirundinidae</taxon>
        <taxon>Hirundo</taxon>
    </lineage>
</organism>
<accession>A0A3M0K1G4</accession>
<feature type="domain" description="Tyrosinase copper-binding" evidence="22">
    <location>
        <begin position="680"/>
        <end position="697"/>
    </location>
</feature>
<evidence type="ECO:0000256" key="19">
    <source>
        <dbReference type="ARBA" id="ARBA00042019"/>
    </source>
</evidence>
<evidence type="ECO:0000256" key="12">
    <source>
        <dbReference type="ARBA" id="ARBA00023180"/>
    </source>
</evidence>
<proteinExistence type="inferred from homology"/>
<evidence type="ECO:0000259" key="22">
    <source>
        <dbReference type="PROSITE" id="PS00497"/>
    </source>
</evidence>
<dbReference type="InterPro" id="IPR036291">
    <property type="entry name" value="NAD(P)-bd_dom_sf"/>
</dbReference>
<dbReference type="Proteomes" id="UP000269221">
    <property type="component" value="Unassembled WGS sequence"/>
</dbReference>
<dbReference type="Gene3D" id="3.40.50.720">
    <property type="entry name" value="NAD(P)-binding Rossmann-like Domain"/>
    <property type="match status" value="2"/>
</dbReference>
<evidence type="ECO:0000256" key="1">
    <source>
        <dbReference type="ARBA" id="ARBA00001947"/>
    </source>
</evidence>
<dbReference type="GO" id="GO:0004167">
    <property type="term" value="F:dopachrome isomerase activity"/>
    <property type="evidence" value="ECO:0007669"/>
    <property type="project" value="UniProtKB-EC"/>
</dbReference>
<evidence type="ECO:0000256" key="3">
    <source>
        <dbReference type="ARBA" id="ARBA00007637"/>
    </source>
</evidence>
<dbReference type="Pfam" id="PF01370">
    <property type="entry name" value="Epimerase"/>
    <property type="match status" value="1"/>
</dbReference>
<reference evidence="24 25" key="1">
    <citation type="submission" date="2018-07" db="EMBL/GenBank/DDBJ databases">
        <title>A high quality draft genome assembly of the barn swallow (H. rustica rustica).</title>
        <authorList>
            <person name="Formenti G."/>
            <person name="Chiara M."/>
            <person name="Poveda L."/>
            <person name="Francoijs K.-J."/>
            <person name="Bonisoli-Alquati A."/>
            <person name="Canova L."/>
            <person name="Gianfranceschi L."/>
            <person name="Horner D.S."/>
            <person name="Saino N."/>
        </authorList>
    </citation>
    <scope>NUCLEOTIDE SEQUENCE [LARGE SCALE GENOMIC DNA]</scope>
    <source>
        <strain evidence="24">Chelidonia</strain>
        <tissue evidence="24">Blood</tissue>
    </source>
</reference>
<comment type="catalytic activity">
    <reaction evidence="14">
        <text>L-dopachrome = 5,6-dihydroxyindole-2-carboxylate</text>
        <dbReference type="Rhea" id="RHEA:13041"/>
        <dbReference type="ChEBI" id="CHEBI:16875"/>
        <dbReference type="ChEBI" id="CHEBI:57509"/>
        <dbReference type="EC" id="5.3.3.12"/>
    </reaction>
</comment>
<comment type="similarity">
    <text evidence="4">Belongs to the tyrosinase family.</text>
</comment>
<evidence type="ECO:0000256" key="2">
    <source>
        <dbReference type="ARBA" id="ARBA00004573"/>
    </source>
</evidence>
<evidence type="ECO:0000313" key="25">
    <source>
        <dbReference type="Proteomes" id="UP000269221"/>
    </source>
</evidence>
<comment type="subcellular location">
    <subcellularLocation>
        <location evidence="2">Melanosome membrane</location>
        <topology evidence="2">Single-pass type I membrane protein</topology>
    </subcellularLocation>
</comment>
<dbReference type="EMBL" id="QRBI01000120">
    <property type="protein sequence ID" value="RMC06828.1"/>
    <property type="molecule type" value="Genomic_DNA"/>
</dbReference>
<dbReference type="GO" id="GO:0042438">
    <property type="term" value="P:melanin biosynthetic process"/>
    <property type="evidence" value="ECO:0007669"/>
    <property type="project" value="UniProtKB-KW"/>
</dbReference>
<dbReference type="Gene3D" id="3.90.25.10">
    <property type="entry name" value="UDP-galactose 4-epimerase, domain 1"/>
    <property type="match status" value="1"/>
</dbReference>
<dbReference type="Pfam" id="PF00264">
    <property type="entry name" value="Tyrosinase"/>
    <property type="match status" value="1"/>
</dbReference>
<evidence type="ECO:0000256" key="17">
    <source>
        <dbReference type="ARBA" id="ARBA00039823"/>
    </source>
</evidence>
<evidence type="ECO:0000256" key="15">
    <source>
        <dbReference type="ARBA" id="ARBA00037907"/>
    </source>
</evidence>
<keyword evidence="7" id="KW-0732">Signal</keyword>
<dbReference type="GO" id="GO:0008460">
    <property type="term" value="F:dTDP-glucose 4,6-dehydratase activity"/>
    <property type="evidence" value="ECO:0007669"/>
    <property type="project" value="InterPro"/>
</dbReference>
<dbReference type="SUPFAM" id="SSF51735">
    <property type="entry name" value="NAD(P)-binding Rossmann-fold domains"/>
    <property type="match status" value="1"/>
</dbReference>
<evidence type="ECO:0000256" key="8">
    <source>
        <dbReference type="ARBA" id="ARBA00022833"/>
    </source>
</evidence>
<feature type="transmembrane region" description="Helical" evidence="21">
    <location>
        <begin position="911"/>
        <end position="937"/>
    </location>
</feature>
<keyword evidence="6" id="KW-0479">Metal-binding</keyword>
<comment type="pathway">
    <text evidence="15">Pigment biosynthesis; melanin biosynthesis.</text>
</comment>
<keyword evidence="11 21" id="KW-0472">Membrane</keyword>
<evidence type="ECO:0000256" key="14">
    <source>
        <dbReference type="ARBA" id="ARBA00036823"/>
    </source>
</evidence>
<keyword evidence="9 21" id="KW-1133">Transmembrane helix</keyword>
<dbReference type="PROSITE" id="PS00497">
    <property type="entry name" value="TYROSINASE_1"/>
    <property type="match status" value="1"/>
</dbReference>
<dbReference type="GO" id="GO:0033162">
    <property type="term" value="C:melanosome membrane"/>
    <property type="evidence" value="ECO:0007669"/>
    <property type="project" value="UniProtKB-SubCell"/>
</dbReference>
<comment type="function">
    <text evidence="20">Plays a role in melanin biosynthesis. Catalyzes the conversion of L-dopachrome into 5,6-dihydroxyindole-2-carboxylic acid (DHICA).</text>
</comment>
<dbReference type="GO" id="GO:0009225">
    <property type="term" value="P:nucleotide-sugar metabolic process"/>
    <property type="evidence" value="ECO:0007669"/>
    <property type="project" value="InterPro"/>
</dbReference>
<dbReference type="STRING" id="333673.A0A3M0K1G4"/>
<dbReference type="GO" id="GO:0046872">
    <property type="term" value="F:metal ion binding"/>
    <property type="evidence" value="ECO:0007669"/>
    <property type="project" value="UniProtKB-KW"/>
</dbReference>
<feature type="domain" description="Tyrosinase copper-binding" evidence="23">
    <location>
        <begin position="858"/>
        <end position="869"/>
    </location>
</feature>
<dbReference type="PANTHER" id="PTHR43000">
    <property type="entry name" value="DTDP-D-GLUCOSE 4,6-DEHYDRATASE-RELATED"/>
    <property type="match status" value="1"/>
</dbReference>
<evidence type="ECO:0000256" key="4">
    <source>
        <dbReference type="ARBA" id="ARBA00009928"/>
    </source>
</evidence>
<comment type="cofactor">
    <cofactor evidence="1">
        <name>Zn(2+)</name>
        <dbReference type="ChEBI" id="CHEBI:29105"/>
    </cofactor>
</comment>
<dbReference type="InterPro" id="IPR002227">
    <property type="entry name" value="Tyrosinase_Cu-bd"/>
</dbReference>
<evidence type="ECO:0000256" key="6">
    <source>
        <dbReference type="ARBA" id="ARBA00022723"/>
    </source>
</evidence>
<evidence type="ECO:0000256" key="20">
    <source>
        <dbReference type="ARBA" id="ARBA00045930"/>
    </source>
</evidence>
<dbReference type="PRINTS" id="PR00092">
    <property type="entry name" value="TYROSINASE"/>
</dbReference>
<dbReference type="AlphaFoldDB" id="A0A3M0K1G4"/>
<dbReference type="GO" id="GO:0016491">
    <property type="term" value="F:oxidoreductase activity"/>
    <property type="evidence" value="ECO:0007669"/>
    <property type="project" value="InterPro"/>
</dbReference>
<keyword evidence="25" id="KW-1185">Reference proteome</keyword>
<sequence>MSGRAGPVVPPVFEKRVLVTGGAGFIASHVVVSLVKNYPNYLIINLDKLDYCASLKNLETVSGKENYKFIQVIKPSLPQNVTFYRFLVYYFHSFVFRQEMDFDLLLRTVTLVLTLGDSKKDMLSSGSIERKSVLENRTGDICEPDFIKQLFETEKIDIVLHFAAQTHVDLSFWHALEFTYVNVYGTNVLVDAAHEANVEKFVYVSTDEVYGGSTDEEFDESSPKRPTNPYASSKAAAECFVQSYWERYQFPVVITRSSNVYGPHQYPEKVIPKFISLLQQNRKCCIHGSGLQRRNFLYATDVVEAFLTVLKEGKPGEIYNIGTNFEMSIAQLAKELIRLIKKTSSESEMEHWMDYVKDRKCSSEYYLSVLQNFEQIAFGSHDGDVANIKGITLLGFITSASVVGTIPDPLWPLAELQVAQAWDAVVYSGKAVTSKGSQKLGVSSWDTRVPTFITPLVVHGAVDETPLVVGKSHSEIRLTRKFLGLLQCQAQAQFPRVCMTVEALRLKRCCPTLGTEPGNICGSLQGRGQCEVVQADTQPWSGPYTLQNVDDRERWPLKFFNHSCRCTGNFDGYNCGECKFGWTGPECNRRKPAVVRKDVHSLTAEEREQFFDALDRAKTTIHPDYVIATQHWRSLLGSSGEEPQIANCSIYNYFVWLHYYSVRDTLLGPGRPFKGIDFSHQGPAFVTWHRYHLLWLERELQRLIGNDSFALPYWNFATGRNECDVCTDQLFGAPRPDDPGLISLSSRFSRWQVVCNSLDDYNRLVTLCNGTAEGPLRRRPPRGSGEQLPTVEDVRRCLSLQEFDRPPFFRNSSFSFRNALEGFDKPDGALDSPMLSLHNLVHSFLNGTSALPHAAANDPIFVVLHSFTDAIFDEWMRRFKPPDNAWPEELAPIGHNRSLFTFPGSLEETQAWAVMVGSTIGGALIALAVLVLLLVLFQHRRHRRGFEPLMNVSFSPKKYMGEA</sequence>
<name>A0A3M0K1G4_HIRRU</name>
<evidence type="ECO:0000256" key="9">
    <source>
        <dbReference type="ARBA" id="ARBA00022989"/>
    </source>
</evidence>
<dbReference type="InterPro" id="IPR001509">
    <property type="entry name" value="Epimerase_deHydtase"/>
</dbReference>
<keyword evidence="13" id="KW-0413">Isomerase</keyword>
<keyword evidence="8" id="KW-0862">Zinc</keyword>
<comment type="caution">
    <text evidence="24">The sequence shown here is derived from an EMBL/GenBank/DDBJ whole genome shotgun (WGS) entry which is preliminary data.</text>
</comment>